<evidence type="ECO:0000313" key="3">
    <source>
        <dbReference type="Proteomes" id="UP000003880"/>
    </source>
</evidence>
<dbReference type="AlphaFoldDB" id="D4BEF4"/>
<gene>
    <name evidence="2" type="ORF">CIT292_08887</name>
</gene>
<evidence type="ECO:0000256" key="1">
    <source>
        <dbReference type="SAM" id="MobiDB-lite"/>
    </source>
</evidence>
<reference evidence="2 3" key="1">
    <citation type="submission" date="2010-02" db="EMBL/GenBank/DDBJ databases">
        <authorList>
            <person name="Weinstock G."/>
            <person name="Sodergren E."/>
            <person name="Clifton S."/>
            <person name="Fulton L."/>
            <person name="Fulton B."/>
            <person name="Courtney L."/>
            <person name="Fronick C."/>
            <person name="Harrison M."/>
            <person name="Strong C."/>
            <person name="Farmer C."/>
            <person name="Delahaunty K."/>
            <person name="Markovic C."/>
            <person name="Hall O."/>
            <person name="Minx P."/>
            <person name="Tomlinson C."/>
            <person name="Mitreva M."/>
            <person name="Nelson J."/>
            <person name="Hou S."/>
            <person name="Wollam A."/>
            <person name="Pepin K.H."/>
            <person name="Johnson M."/>
            <person name="Bhonagiri V."/>
            <person name="Zhang X."/>
            <person name="Suruliraj S."/>
            <person name="Warren W."/>
            <person name="Chinwalla A."/>
            <person name="Mardis E.R."/>
            <person name="Wilson R.K."/>
        </authorList>
    </citation>
    <scope>NUCLEOTIDE SEQUENCE [LARGE SCALE GENOMIC DNA]</scope>
    <source>
        <strain evidence="2 3">ATCC 29220</strain>
    </source>
</reference>
<feature type="compositionally biased region" description="Basic residues" evidence="1">
    <location>
        <begin position="76"/>
        <end position="100"/>
    </location>
</feature>
<proteinExistence type="predicted"/>
<sequence>MDKILVALLERELQQNAVSDASHQWLRQCGLTPEKLDPLVEPSMTNGVYSLGKPGTIPTKLKKMRENVRQFILPEKRKRPKKRSFRISKNHYSVHSKHLK</sequence>
<feature type="region of interest" description="Disordered" evidence="1">
    <location>
        <begin position="75"/>
        <end position="100"/>
    </location>
</feature>
<dbReference type="EMBL" id="ABWL02000013">
    <property type="protein sequence ID" value="EFE07704.1"/>
    <property type="molecule type" value="Genomic_DNA"/>
</dbReference>
<protein>
    <submittedName>
        <fullName evidence="2">Uncharacterized protein</fullName>
    </submittedName>
</protein>
<name>D4BEF4_9ENTR</name>
<dbReference type="Proteomes" id="UP000003880">
    <property type="component" value="Unassembled WGS sequence"/>
</dbReference>
<accession>D4BEF4</accession>
<comment type="caution">
    <text evidence="2">The sequence shown here is derived from an EMBL/GenBank/DDBJ whole genome shotgun (WGS) entry which is preliminary data.</text>
</comment>
<evidence type="ECO:0000313" key="2">
    <source>
        <dbReference type="EMBL" id="EFE07704.1"/>
    </source>
</evidence>
<dbReference type="eggNOG" id="COG3385">
    <property type="taxonomic scope" value="Bacteria"/>
</dbReference>
<dbReference type="HOGENOM" id="CLU_2300822_0_0_6"/>
<organism evidence="2 3">
    <name type="scientific">Citrobacter youngae ATCC 29220</name>
    <dbReference type="NCBI Taxonomy" id="500640"/>
    <lineage>
        <taxon>Bacteria</taxon>
        <taxon>Pseudomonadati</taxon>
        <taxon>Pseudomonadota</taxon>
        <taxon>Gammaproteobacteria</taxon>
        <taxon>Enterobacterales</taxon>
        <taxon>Enterobacteriaceae</taxon>
        <taxon>Citrobacter</taxon>
        <taxon>Citrobacter freundii complex</taxon>
    </lineage>
</organism>